<proteinExistence type="predicted"/>
<organism evidence="1">
    <name type="scientific">Anguilla anguilla</name>
    <name type="common">European freshwater eel</name>
    <name type="synonym">Muraena anguilla</name>
    <dbReference type="NCBI Taxonomy" id="7936"/>
    <lineage>
        <taxon>Eukaryota</taxon>
        <taxon>Metazoa</taxon>
        <taxon>Chordata</taxon>
        <taxon>Craniata</taxon>
        <taxon>Vertebrata</taxon>
        <taxon>Euteleostomi</taxon>
        <taxon>Actinopterygii</taxon>
        <taxon>Neopterygii</taxon>
        <taxon>Teleostei</taxon>
        <taxon>Anguilliformes</taxon>
        <taxon>Anguillidae</taxon>
        <taxon>Anguilla</taxon>
    </lineage>
</organism>
<name>A0A0E9SGY0_ANGAN</name>
<dbReference type="EMBL" id="GBXM01068026">
    <property type="protein sequence ID" value="JAH40551.1"/>
    <property type="molecule type" value="Transcribed_RNA"/>
</dbReference>
<dbReference type="AlphaFoldDB" id="A0A0E9SGY0"/>
<sequence length="35" mass="3976">MAISQRAKESVMALIMTTGNRMVFHSIHALNWTKT</sequence>
<evidence type="ECO:0000313" key="1">
    <source>
        <dbReference type="EMBL" id="JAH40551.1"/>
    </source>
</evidence>
<protein>
    <submittedName>
        <fullName evidence="1">Uncharacterized protein</fullName>
    </submittedName>
</protein>
<reference evidence="1" key="1">
    <citation type="submission" date="2014-11" db="EMBL/GenBank/DDBJ databases">
        <authorList>
            <person name="Amaro Gonzalez C."/>
        </authorList>
    </citation>
    <scope>NUCLEOTIDE SEQUENCE</scope>
</reference>
<reference evidence="1" key="2">
    <citation type="journal article" date="2015" name="Fish Shellfish Immunol.">
        <title>Early steps in the European eel (Anguilla anguilla)-Vibrio vulnificus interaction in the gills: Role of the RtxA13 toxin.</title>
        <authorList>
            <person name="Callol A."/>
            <person name="Pajuelo D."/>
            <person name="Ebbesson L."/>
            <person name="Teles M."/>
            <person name="MacKenzie S."/>
            <person name="Amaro C."/>
        </authorList>
    </citation>
    <scope>NUCLEOTIDE SEQUENCE</scope>
</reference>
<accession>A0A0E9SGY0</accession>